<dbReference type="InterPro" id="IPR027417">
    <property type="entry name" value="P-loop_NTPase"/>
</dbReference>
<dbReference type="PANTHER" id="PTHR32039:SF7">
    <property type="entry name" value="COMPETENCE PROTEIN COMM"/>
    <property type="match status" value="1"/>
</dbReference>
<proteinExistence type="inferred from homology"/>
<comment type="caution">
    <text evidence="5">The sequence shown here is derived from an EMBL/GenBank/DDBJ whole genome shotgun (WGS) entry which is preliminary data.</text>
</comment>
<dbReference type="Proteomes" id="UP000179283">
    <property type="component" value="Unassembled WGS sequence"/>
</dbReference>
<dbReference type="InterPro" id="IPR000523">
    <property type="entry name" value="Mg_chelatse_chII-like_cat_dom"/>
</dbReference>
<dbReference type="InterPro" id="IPR014721">
    <property type="entry name" value="Ribsml_uS5_D2-typ_fold_subgr"/>
</dbReference>
<gene>
    <name evidence="5" type="ORF">A2920_01645</name>
</gene>
<dbReference type="Gene3D" id="3.40.50.300">
    <property type="entry name" value="P-loop containing nucleotide triphosphate hydrolases"/>
    <property type="match status" value="1"/>
</dbReference>
<evidence type="ECO:0000256" key="2">
    <source>
        <dbReference type="ARBA" id="ARBA00022741"/>
    </source>
</evidence>
<dbReference type="NCBIfam" id="TIGR00368">
    <property type="entry name" value="YifB family Mg chelatase-like AAA ATPase"/>
    <property type="match status" value="1"/>
</dbReference>
<keyword evidence="2" id="KW-0547">Nucleotide-binding</keyword>
<dbReference type="InterPro" id="IPR020568">
    <property type="entry name" value="Ribosomal_Su5_D2-typ_SF"/>
</dbReference>
<dbReference type="AlphaFoldDB" id="A0A1G2U6N7"/>
<dbReference type="SUPFAM" id="SSF52540">
    <property type="entry name" value="P-loop containing nucleoside triphosphate hydrolases"/>
    <property type="match status" value="1"/>
</dbReference>
<feature type="domain" description="AAA+ ATPase" evidence="4">
    <location>
        <begin position="218"/>
        <end position="397"/>
    </location>
</feature>
<dbReference type="EMBL" id="MHWD01000008">
    <property type="protein sequence ID" value="OHB04622.1"/>
    <property type="molecule type" value="Genomic_DNA"/>
</dbReference>
<dbReference type="InterPro" id="IPR004482">
    <property type="entry name" value="Mg_chelat-rel"/>
</dbReference>
<protein>
    <submittedName>
        <fullName evidence="5">Magnesium chelatase</fullName>
    </submittedName>
</protein>
<name>A0A1G2U6N7_9BACT</name>
<dbReference type="Pfam" id="PF13335">
    <property type="entry name" value="Mg_chelatase_C"/>
    <property type="match status" value="1"/>
</dbReference>
<reference evidence="5 6" key="1">
    <citation type="journal article" date="2016" name="Nat. Commun.">
        <title>Thousands of microbial genomes shed light on interconnected biogeochemical processes in an aquifer system.</title>
        <authorList>
            <person name="Anantharaman K."/>
            <person name="Brown C.T."/>
            <person name="Hug L.A."/>
            <person name="Sharon I."/>
            <person name="Castelle C.J."/>
            <person name="Probst A.J."/>
            <person name="Thomas B.C."/>
            <person name="Singh A."/>
            <person name="Wilkins M.J."/>
            <person name="Karaoz U."/>
            <person name="Brodie E.L."/>
            <person name="Williams K.H."/>
            <person name="Hubbard S.S."/>
            <person name="Banfield J.F."/>
        </authorList>
    </citation>
    <scope>NUCLEOTIDE SEQUENCE [LARGE SCALE GENOMIC DNA]</scope>
</reference>
<organism evidence="5 6">
    <name type="scientific">Candidatus Zambryskibacteria bacterium RIFCSPLOWO2_01_FULL_43_17</name>
    <dbReference type="NCBI Taxonomy" id="1802760"/>
    <lineage>
        <taxon>Bacteria</taxon>
        <taxon>Candidatus Zambryskiibacteriota</taxon>
    </lineage>
</organism>
<dbReference type="Pfam" id="PF01078">
    <property type="entry name" value="Mg_chelatase"/>
    <property type="match status" value="1"/>
</dbReference>
<dbReference type="PANTHER" id="PTHR32039">
    <property type="entry name" value="MAGNESIUM-CHELATASE SUBUNIT CHLI"/>
    <property type="match status" value="1"/>
</dbReference>
<dbReference type="PRINTS" id="PR01657">
    <property type="entry name" value="MCMFAMILY"/>
</dbReference>
<comment type="similarity">
    <text evidence="1">Belongs to the Mg-chelatase subunits D/I family. ComM subfamily.</text>
</comment>
<dbReference type="InterPro" id="IPR025158">
    <property type="entry name" value="Mg_chelat-rel_C"/>
</dbReference>
<evidence type="ECO:0000256" key="1">
    <source>
        <dbReference type="ARBA" id="ARBA00006354"/>
    </source>
</evidence>
<dbReference type="Gene3D" id="3.30.230.10">
    <property type="match status" value="1"/>
</dbReference>
<evidence type="ECO:0000256" key="3">
    <source>
        <dbReference type="ARBA" id="ARBA00022840"/>
    </source>
</evidence>
<dbReference type="SMART" id="SM00382">
    <property type="entry name" value="AAA"/>
    <property type="match status" value="1"/>
</dbReference>
<dbReference type="InterPro" id="IPR003593">
    <property type="entry name" value="AAA+_ATPase"/>
</dbReference>
<dbReference type="Pfam" id="PF13541">
    <property type="entry name" value="ChlI"/>
    <property type="match status" value="1"/>
</dbReference>
<evidence type="ECO:0000259" key="4">
    <source>
        <dbReference type="SMART" id="SM00382"/>
    </source>
</evidence>
<dbReference type="InterPro" id="IPR001208">
    <property type="entry name" value="MCM_dom"/>
</dbReference>
<accession>A0A1G2U6N7</accession>
<sequence length="510" mass="55647">MSFAKVHSAQTFLLTAHIVDVEVDISKGLHAFSVVGLPDKAVEEARDRVSAAIKNSGFKSPKSKNEKVVISLAPADLKKEGPMYDLGMAISYLLATEEITFNPSGMLFLGELALDGGLRPVQGVLPLVEKARDENFQSVFVPRENAEEAALIEGIAVYPVSTLSELLDHLDVNRNGQKITAQGQTPIPESAYIKTEIGFEDVKGQESAKRGLEIAAAGGHNVALYGPPGTGKSMLAKAFAGILPPLTFDEMLEVTGIHSITGALSGHLLSHPPFRSPHHTSSYVALVGGGAMPRPGEATLAHRGVLFLDEFPEFERRVIEALRQPLEDRVISVSRAKGTAQFPANFILVAAMNPCPCGNFGFRGKECICSPMHLMRYQRKLSGPILERIDIWLEAPRIDTEKLSDASVGETSETVRKRVTKAREIQKRRLGKLSSAKTNGEMSVKDLVRIVELGEEAKSILNASAERLDLSPRVYHKVIKVARTIADLEENPHVLPKHILEAIQYRPKKQ</sequence>
<evidence type="ECO:0000313" key="6">
    <source>
        <dbReference type="Proteomes" id="UP000179283"/>
    </source>
</evidence>
<dbReference type="GO" id="GO:0005524">
    <property type="term" value="F:ATP binding"/>
    <property type="evidence" value="ECO:0007669"/>
    <property type="project" value="UniProtKB-KW"/>
</dbReference>
<dbReference type="SUPFAM" id="SSF54211">
    <property type="entry name" value="Ribosomal protein S5 domain 2-like"/>
    <property type="match status" value="1"/>
</dbReference>
<keyword evidence="3" id="KW-0067">ATP-binding</keyword>
<dbReference type="GO" id="GO:0003677">
    <property type="term" value="F:DNA binding"/>
    <property type="evidence" value="ECO:0007669"/>
    <property type="project" value="InterPro"/>
</dbReference>
<evidence type="ECO:0000313" key="5">
    <source>
        <dbReference type="EMBL" id="OHB04622.1"/>
    </source>
</evidence>
<dbReference type="InterPro" id="IPR045006">
    <property type="entry name" value="CHLI-like"/>
</dbReference>